<feature type="compositionally biased region" description="Basic and acidic residues" evidence="3">
    <location>
        <begin position="217"/>
        <end position="227"/>
    </location>
</feature>
<evidence type="ECO:0000313" key="6">
    <source>
        <dbReference type="EMBL" id="ESZ97312.1"/>
    </source>
</evidence>
<comment type="similarity">
    <text evidence="2">Belongs to the PIGH family.</text>
</comment>
<keyword evidence="7" id="KW-1185">Reference proteome</keyword>
<comment type="pathway">
    <text evidence="1">Glycolipid biosynthesis; glycosylphosphatidylinositol-anchor biosynthesis.</text>
</comment>
<dbReference type="UniPathway" id="UPA00196"/>
<feature type="domain" description="Phosphatidylinositol N-acetylglucosaminyltransferase subunit H conserved" evidence="5">
    <location>
        <begin position="113"/>
        <end position="178"/>
    </location>
</feature>
<dbReference type="InterPro" id="IPR019328">
    <property type="entry name" value="PIGH-H_dom"/>
</dbReference>
<evidence type="ECO:0000256" key="1">
    <source>
        <dbReference type="ARBA" id="ARBA00004687"/>
    </source>
</evidence>
<protein>
    <recommendedName>
        <fullName evidence="5">Phosphatidylinositol N-acetylglucosaminyltransferase subunit H conserved domain-containing protein</fullName>
    </recommendedName>
</protein>
<comment type="caution">
    <text evidence="6">The sequence shown here is derived from an EMBL/GenBank/DDBJ whole genome shotgun (WGS) entry which is preliminary data.</text>
</comment>
<dbReference type="EMBL" id="AYSA01000092">
    <property type="protein sequence ID" value="ESZ97312.1"/>
    <property type="molecule type" value="Genomic_DNA"/>
</dbReference>
<keyword evidence="4" id="KW-0472">Membrane</keyword>
<evidence type="ECO:0000256" key="4">
    <source>
        <dbReference type="SAM" id="Phobius"/>
    </source>
</evidence>
<evidence type="ECO:0000259" key="5">
    <source>
        <dbReference type="Pfam" id="PF10181"/>
    </source>
</evidence>
<feature type="transmembrane region" description="Helical" evidence="4">
    <location>
        <begin position="77"/>
        <end position="104"/>
    </location>
</feature>
<reference evidence="6 7" key="1">
    <citation type="journal article" date="2014" name="Genome Announc.">
        <title>Draft genome sequence of Sclerotinia borealis, a psychrophilic plant pathogenic fungus.</title>
        <authorList>
            <person name="Mardanov A.V."/>
            <person name="Beletsky A.V."/>
            <person name="Kadnikov V.V."/>
            <person name="Ignatov A.N."/>
            <person name="Ravin N.V."/>
        </authorList>
    </citation>
    <scope>NUCLEOTIDE SEQUENCE [LARGE SCALE GENOMIC DNA]</scope>
    <source>
        <strain evidence="7">F-4157</strain>
    </source>
</reference>
<dbReference type="Pfam" id="PF10181">
    <property type="entry name" value="PIG-H"/>
    <property type="match status" value="1"/>
</dbReference>
<gene>
    <name evidence="6" type="ORF">SBOR_2300</name>
</gene>
<dbReference type="STRING" id="1432307.W9CKK9"/>
<dbReference type="GO" id="GO:0000506">
    <property type="term" value="C:glycosylphosphatidylinositol-N-acetylglucosaminyltransferase (GPI-GnT) complex"/>
    <property type="evidence" value="ECO:0007669"/>
    <property type="project" value="InterPro"/>
</dbReference>
<dbReference type="InterPro" id="IPR044215">
    <property type="entry name" value="PIG-H"/>
</dbReference>
<evidence type="ECO:0000313" key="7">
    <source>
        <dbReference type="Proteomes" id="UP000019487"/>
    </source>
</evidence>
<dbReference type="HOGENOM" id="CLU_054079_0_0_1"/>
<feature type="region of interest" description="Disordered" evidence="3">
    <location>
        <begin position="202"/>
        <end position="237"/>
    </location>
</feature>
<dbReference type="GO" id="GO:0006506">
    <property type="term" value="P:GPI anchor biosynthetic process"/>
    <property type="evidence" value="ECO:0007669"/>
    <property type="project" value="UniProtKB-UniPathway"/>
</dbReference>
<sequence>MLTCPPTLFTRRPSPTTIEYTVSTHPPLPLPLRILLLLTHIIRVTLALAILLLLYTYYLTVLPAPTILSSFTIPPFILSPLTLLATLLSPLLLLPLSLITLYTLTLRPHTSESLLILRHLGLQISSSPKTYLTTTKTRFIPSQKIQDIYINEVFHNFEVRYVLVVVVEGEVELVVVFERLLPGRGVLERVWRGGRRGLFGGDEGCANGNGTGNGAGGKEKDKERDAGAGDTVIGGLV</sequence>
<dbReference type="Proteomes" id="UP000019487">
    <property type="component" value="Unassembled WGS sequence"/>
</dbReference>
<evidence type="ECO:0000256" key="2">
    <source>
        <dbReference type="ARBA" id="ARBA00009610"/>
    </source>
</evidence>
<keyword evidence="4" id="KW-1133">Transmembrane helix</keyword>
<name>W9CKK9_SCLBF</name>
<dbReference type="PANTHER" id="PTHR15231:SF1">
    <property type="entry name" value="PHOSPHATIDYLINOSITOL N-ACETYLGLUCOSAMINYLTRANSFERASE SUBUNIT H"/>
    <property type="match status" value="1"/>
</dbReference>
<dbReference type="PANTHER" id="PTHR15231">
    <property type="entry name" value="PHOSPHATIDYLINOSITOL N-ACETYLGLUCOSAMINYLTRANSFERASE SUBUNIT H"/>
    <property type="match status" value="1"/>
</dbReference>
<feature type="compositionally biased region" description="Gly residues" evidence="3">
    <location>
        <begin position="202"/>
        <end position="216"/>
    </location>
</feature>
<organism evidence="6 7">
    <name type="scientific">Sclerotinia borealis (strain F-4128)</name>
    <dbReference type="NCBI Taxonomy" id="1432307"/>
    <lineage>
        <taxon>Eukaryota</taxon>
        <taxon>Fungi</taxon>
        <taxon>Dikarya</taxon>
        <taxon>Ascomycota</taxon>
        <taxon>Pezizomycotina</taxon>
        <taxon>Leotiomycetes</taxon>
        <taxon>Helotiales</taxon>
        <taxon>Sclerotiniaceae</taxon>
        <taxon>Sclerotinia</taxon>
    </lineage>
</organism>
<feature type="transmembrane region" description="Helical" evidence="4">
    <location>
        <begin position="34"/>
        <end position="57"/>
    </location>
</feature>
<evidence type="ECO:0000256" key="3">
    <source>
        <dbReference type="SAM" id="MobiDB-lite"/>
    </source>
</evidence>
<proteinExistence type="inferred from homology"/>
<keyword evidence="4" id="KW-0812">Transmembrane</keyword>
<dbReference type="OrthoDB" id="6256716at2759"/>
<dbReference type="AlphaFoldDB" id="W9CKK9"/>
<accession>W9CKK9</accession>